<evidence type="ECO:0000313" key="16">
    <source>
        <dbReference type="Proteomes" id="UP001428341"/>
    </source>
</evidence>
<dbReference type="Gene3D" id="3.50.70.10">
    <property type="match status" value="1"/>
</dbReference>
<organism evidence="15 16">
    <name type="scientific">Citrus x changshan-huyou</name>
    <dbReference type="NCBI Taxonomy" id="2935761"/>
    <lineage>
        <taxon>Eukaryota</taxon>
        <taxon>Viridiplantae</taxon>
        <taxon>Streptophyta</taxon>
        <taxon>Embryophyta</taxon>
        <taxon>Tracheophyta</taxon>
        <taxon>Spermatophyta</taxon>
        <taxon>Magnoliopsida</taxon>
        <taxon>eudicotyledons</taxon>
        <taxon>Gunneridae</taxon>
        <taxon>Pentapetalae</taxon>
        <taxon>rosids</taxon>
        <taxon>malvids</taxon>
        <taxon>Sapindales</taxon>
        <taxon>Rutaceae</taxon>
        <taxon>Aurantioideae</taxon>
        <taxon>Citrus</taxon>
    </lineage>
</organism>
<accession>A0AAP0QE27</accession>
<keyword evidence="16" id="KW-1185">Reference proteome</keyword>
<keyword evidence="7" id="KW-0472">Membrane</keyword>
<keyword evidence="5" id="KW-0732">Signal</keyword>
<evidence type="ECO:0000256" key="12">
    <source>
        <dbReference type="RuleBase" id="RU361158"/>
    </source>
</evidence>
<evidence type="ECO:0000256" key="8">
    <source>
        <dbReference type="ARBA" id="ARBA00023235"/>
    </source>
</evidence>
<keyword evidence="4" id="KW-0812">Transmembrane</keyword>
<comment type="catalytic activity">
    <reaction evidence="11">
        <text>a chalcone = a flavanone.</text>
        <dbReference type="EC" id="5.5.1.6"/>
    </reaction>
</comment>
<dbReference type="GO" id="GO:0045430">
    <property type="term" value="F:chalcone isomerase activity"/>
    <property type="evidence" value="ECO:0007669"/>
    <property type="project" value="UniProtKB-EC"/>
</dbReference>
<evidence type="ECO:0000259" key="14">
    <source>
        <dbReference type="Pfam" id="PF12819"/>
    </source>
</evidence>
<evidence type="ECO:0000256" key="11">
    <source>
        <dbReference type="ARBA" id="ARBA00034056"/>
    </source>
</evidence>
<evidence type="ECO:0000256" key="9">
    <source>
        <dbReference type="ARBA" id="ARBA00023241"/>
    </source>
</evidence>
<reference evidence="15 16" key="1">
    <citation type="submission" date="2024-05" db="EMBL/GenBank/DDBJ databases">
        <title>Haplotype-resolved chromosome-level genome assembly of Huyou (Citrus changshanensis).</title>
        <authorList>
            <person name="Miao C."/>
            <person name="Chen W."/>
            <person name="Wu Y."/>
            <person name="Wang L."/>
            <person name="Zhao S."/>
            <person name="Grierson D."/>
            <person name="Xu C."/>
            <person name="Chen K."/>
        </authorList>
    </citation>
    <scope>NUCLEOTIDE SEQUENCE [LARGE SCALE GENOMIC DNA]</scope>
    <source>
        <strain evidence="15">01-14</strain>
        <tissue evidence="15">Leaf</tissue>
    </source>
</reference>
<comment type="caution">
    <text evidence="15">The sequence shown here is derived from an EMBL/GenBank/DDBJ whole genome shotgun (WGS) entry which is preliminary data.</text>
</comment>
<dbReference type="InterPro" id="IPR044164">
    <property type="entry name" value="CFI"/>
</dbReference>
<comment type="function">
    <text evidence="10">Catalyzes the intramolecular cyclization of bicyclic chalcones into tricyclic (S)-flavanones. Responsible for the isomerization of 4,2',4',6'-tetrahydroxychalcone (also termed chalcone) into naringenin.</text>
</comment>
<keyword evidence="6" id="KW-1133">Transmembrane helix</keyword>
<dbReference type="InterPro" id="IPR016089">
    <property type="entry name" value="Chalcone_isomerase_bundle_sf"/>
</dbReference>
<comment type="similarity">
    <text evidence="3 12">Belongs to the chalcone isomerase family.</text>
</comment>
<keyword evidence="9" id="KW-0284">Flavonoid biosynthesis</keyword>
<dbReference type="SUPFAM" id="SSF54626">
    <property type="entry name" value="Chalcone isomerase"/>
    <property type="match status" value="1"/>
</dbReference>
<proteinExistence type="inferred from homology"/>
<evidence type="ECO:0000256" key="1">
    <source>
        <dbReference type="ARBA" id="ARBA00004167"/>
    </source>
</evidence>
<dbReference type="InterPro" id="IPR036298">
    <property type="entry name" value="Chalcone_isomerase_sf"/>
</dbReference>
<sequence length="589" mass="64868">MNPSPSVTELQVENVTFTPSLQPPGSTKSHFLGGAGERGLEIEGKFVKFTAIGVYLEENAVPLLAGKWKGKTAGELTESVEFFRDVVTGPFEKFMKVTMILPLTGAQYSEKVAENCMAIWKFFGIYTDAEAKAIEKFTEVFKDEIFPPGSSILFTQSSGSLTISFSKDGSIPKDGVAVIENNLLSEAVLESMIGKNGVSPAAKKSLAERLSALLNVATTIGWLNVDCGNDVPRIGPNLLLWGTDEDLTKFGINKRVPERQTLEEMSTVRFFPNQADQNCYTLPVCAQTLRYLIRAGFYYGNYDGLSNFPTFDLYIDNKKWSTVNTSSIGRPIYAEALHTTNGSGSINVCMRQIRKNEIPFISSLEIVPLWVNLYPQMESNFTFSLINRINYGGNEVRYSGILSEEKYNRIWTQGAVPPNCIVVPTLPDSTTFPIPENEPPNSVMSESIASSNTSTPIILSVDLPTNQVTPQTAYFVFYVTEQVKRPSSNDTRIIDIYIDGRKRYTVAAEVNKCKLVTLYPVSVVGPKVNITLVPANSSTLAPMISAMEVFSRIDLDPAHGNNTTGGTQNRLISSYFILILAVIALINTQ</sequence>
<evidence type="ECO:0000256" key="10">
    <source>
        <dbReference type="ARBA" id="ARBA00025429"/>
    </source>
</evidence>
<evidence type="ECO:0000256" key="2">
    <source>
        <dbReference type="ARBA" id="ARBA00004966"/>
    </source>
</evidence>
<dbReference type="Pfam" id="PF12819">
    <property type="entry name" value="Malectin_like"/>
    <property type="match status" value="1"/>
</dbReference>
<dbReference type="Pfam" id="PF02431">
    <property type="entry name" value="Chalcone"/>
    <property type="match status" value="1"/>
</dbReference>
<dbReference type="PANTHER" id="PTHR28039:SF8">
    <property type="entry name" value="CHALCONE--FLAVANONE ISOMERASE 1-RELATED"/>
    <property type="match status" value="1"/>
</dbReference>
<dbReference type="GO" id="GO:0009813">
    <property type="term" value="P:flavonoid biosynthetic process"/>
    <property type="evidence" value="ECO:0007669"/>
    <property type="project" value="UniProtKB-KW"/>
</dbReference>
<dbReference type="Proteomes" id="UP001428341">
    <property type="component" value="Unassembled WGS sequence"/>
</dbReference>
<evidence type="ECO:0000256" key="3">
    <source>
        <dbReference type="ARBA" id="ARBA00007166"/>
    </source>
</evidence>
<feature type="domain" description="Chalcone isomerase" evidence="13">
    <location>
        <begin position="12"/>
        <end position="213"/>
    </location>
</feature>
<evidence type="ECO:0000256" key="5">
    <source>
        <dbReference type="ARBA" id="ARBA00022729"/>
    </source>
</evidence>
<feature type="domain" description="Malectin-like" evidence="14">
    <location>
        <begin position="226"/>
        <end position="551"/>
    </location>
</feature>
<dbReference type="Gene3D" id="1.10.890.20">
    <property type="match status" value="1"/>
</dbReference>
<keyword evidence="8" id="KW-0413">Isomerase</keyword>
<protein>
    <recommendedName>
        <fullName evidence="12">Chalcone-flavonone isomerase family protein</fullName>
    </recommendedName>
</protein>
<evidence type="ECO:0000256" key="6">
    <source>
        <dbReference type="ARBA" id="ARBA00022989"/>
    </source>
</evidence>
<dbReference type="PANTHER" id="PTHR28039">
    <property type="entry name" value="CHALCONE--FLAVONONE ISOMERASE 1-RELATED"/>
    <property type="match status" value="1"/>
</dbReference>
<evidence type="ECO:0000256" key="7">
    <source>
        <dbReference type="ARBA" id="ARBA00023136"/>
    </source>
</evidence>
<dbReference type="InterPro" id="IPR016087">
    <property type="entry name" value="Chalcone_isomerase"/>
</dbReference>
<evidence type="ECO:0000259" key="13">
    <source>
        <dbReference type="Pfam" id="PF02431"/>
    </source>
</evidence>
<comment type="pathway">
    <text evidence="2">Secondary metabolite biosynthesis; flavonoid biosynthesis.</text>
</comment>
<dbReference type="InterPro" id="IPR024788">
    <property type="entry name" value="Malectin-like_Carb-bd_dom"/>
</dbReference>
<dbReference type="EMBL" id="JBCGBO010000007">
    <property type="protein sequence ID" value="KAK9186965.1"/>
    <property type="molecule type" value="Genomic_DNA"/>
</dbReference>
<comment type="subcellular location">
    <subcellularLocation>
        <location evidence="1">Membrane</location>
        <topology evidence="1">Single-pass membrane protein</topology>
    </subcellularLocation>
</comment>
<name>A0AAP0QE27_9ROSI</name>
<dbReference type="AlphaFoldDB" id="A0AAP0QE27"/>
<dbReference type="GO" id="GO:0016020">
    <property type="term" value="C:membrane"/>
    <property type="evidence" value="ECO:0007669"/>
    <property type="project" value="UniProtKB-SubCell"/>
</dbReference>
<dbReference type="InterPro" id="IPR016088">
    <property type="entry name" value="Chalcone_isomerase_3-sand"/>
</dbReference>
<evidence type="ECO:0000313" key="15">
    <source>
        <dbReference type="EMBL" id="KAK9186965.1"/>
    </source>
</evidence>
<gene>
    <name evidence="15" type="ORF">WN944_018354</name>
</gene>
<evidence type="ECO:0000256" key="4">
    <source>
        <dbReference type="ARBA" id="ARBA00022692"/>
    </source>
</evidence>